<comment type="caution">
    <text evidence="1">The sequence shown here is derived from an EMBL/GenBank/DDBJ whole genome shotgun (WGS) entry which is preliminary data.</text>
</comment>
<proteinExistence type="predicted"/>
<evidence type="ECO:0000313" key="1">
    <source>
        <dbReference type="EMBL" id="OGL87383.1"/>
    </source>
</evidence>
<dbReference type="STRING" id="1802407.A3I40_03795"/>
<reference evidence="1 2" key="1">
    <citation type="journal article" date="2016" name="Nat. Commun.">
        <title>Thousands of microbial genomes shed light on interconnected biogeochemical processes in an aquifer system.</title>
        <authorList>
            <person name="Anantharaman K."/>
            <person name="Brown C.T."/>
            <person name="Hug L.A."/>
            <person name="Sharon I."/>
            <person name="Castelle C.J."/>
            <person name="Probst A.J."/>
            <person name="Thomas B.C."/>
            <person name="Singh A."/>
            <person name="Wilkins M.J."/>
            <person name="Karaoz U."/>
            <person name="Brodie E.L."/>
            <person name="Williams K.H."/>
            <person name="Hubbard S.S."/>
            <person name="Banfield J.F."/>
        </authorList>
    </citation>
    <scope>NUCLEOTIDE SEQUENCE [LARGE SCALE GENOMIC DNA]</scope>
</reference>
<evidence type="ECO:0000313" key="2">
    <source>
        <dbReference type="Proteomes" id="UP000178723"/>
    </source>
</evidence>
<accession>A0A1F7VAE1</accession>
<dbReference type="EMBL" id="MGEP01000014">
    <property type="protein sequence ID" value="OGL87383.1"/>
    <property type="molecule type" value="Genomic_DNA"/>
</dbReference>
<dbReference type="Proteomes" id="UP000178723">
    <property type="component" value="Unassembled WGS sequence"/>
</dbReference>
<sequence length="63" mass="7797">MWYTLFILLYMTESLTLERFEKSERRAEERHQELILAVADVVTRVNEHFDERLDRLERLQDLE</sequence>
<protein>
    <submittedName>
        <fullName evidence="1">Uncharacterized protein</fullName>
    </submittedName>
</protein>
<organism evidence="1 2">
    <name type="scientific">Candidatus Uhrbacteria bacterium RIFCSPLOWO2_02_FULL_48_12</name>
    <dbReference type="NCBI Taxonomy" id="1802407"/>
    <lineage>
        <taxon>Bacteria</taxon>
        <taxon>Candidatus Uhriibacteriota</taxon>
    </lineage>
</organism>
<dbReference type="AlphaFoldDB" id="A0A1F7VAE1"/>
<name>A0A1F7VAE1_9BACT</name>
<gene>
    <name evidence="1" type="ORF">A3I40_03795</name>
</gene>